<evidence type="ECO:0000256" key="9">
    <source>
        <dbReference type="ARBA" id="ARBA00022953"/>
    </source>
</evidence>
<sequence length="1637" mass="182823">MEHLKLQSLGTQNPVSLKVSKFVKEQYASSLQNGSKKDKVVFLKLSQAEKRAWRDALQRNIAAIKQRYARRSFTHKPKGLSRHRVARLSAQEEQLIKLLGSRVELQSGASVAAAAGVAASMSVLSLCKQVSSTAEKAGSLMDDVKGIVEKLIESLKSLGGFAWKVALAAFVFWLCQEHDLGVVASVLVSVVVYHVPSLKDWLSGIGGVKLQSGVETVSKLTSMILTCWCPGKDFKSVSGEFTKRVSNFPRTSDGLEKFMKEILSIVEQMVNFVLSKFGKGEINLSQQAGLMARWRRKTLDHLQWMASNPVLELTKLREIREHYLEGFGFLQVLHTPEARREVTLWTDKLGMALKPHEGALSASSNVRPMPYMAMFGGGSGVGKTSLLRYMATITLWLSGEVSAKDALANLWQKGTTEYWNGYVGQKCLVMDDAFQVRGVAGASDSEAMQVIRAVGNWSYPLNFADVESKGKFYLNTPLIVGTTNEKNIKSAWAEYITAPEAVVRRFQSAFWVEVSPEYAVDGRFDYERVTNMVSANVADLVRRQAANEELTFEDIMGAIPWDAWVLYPHRFDSGSVTSLKDIRGLRGVVMDAASTIKRRKEKNDKEVSDIQALLDMLSSVPKPVEFQSGVSPTPDIVSMLQSKLVDSGNDDGIKVTFDVPFDMPQGKLDVIELLVEKAIQQRQIEEMGTLKKRFGGPMVAFDRDPPNPSNQAHASAVDTLDTLQRRGGSNFWDVICTMVHTAAEWVRSFAARFAPPLAGVSQKLGDLSLLTLTAAAFSSFMYLAVNAVMTSWSLMKAGLAAMGLGFSKVKTQSNEGKAVAKKGKDFVFATPVEVFDRVTLQAGASQEATYDKVSGNIVKIELYHADGVYYGDLGHMLGVASDVFILPLHFREDLLNNHRDSFLRLCKSTSSVTMDMSVRDFLKLRHVEATGFDLMAVSMGRSGLKMVKSICHLFLQEREIASILRGSNMASRLYVVDSKVVKGTQNSETVRDRTIYTSNTTEYVRDGVVASGKRLAGVVKYRIATRPGHCGAPLMLDNIANFGNRCIMALHSAGRDAILAREGYGTIVTQEVVAAMVTQLQVCKERYGEDGRLSEATIKPITGDEQAFLESSGLLAGSFEIIGRVDKPLNIGTQTKIMASEMQQDQLFGSAPSAPAILKPVMIDDERVYPMVNGLKAYQTPVLYKNPNDLKPVVSMAMKKHWEVTYNFPRNVLTFEEAIEPPAHWKLKPLNRKTSAGYKYAQFANPQNPGKTWALGHEGDITWDSDGMKILRKDVDHLIYQAIKGVRLLHVCVDFLKDELRPLKKVESVATRVIAGTEVDYTIACRMYFGAFMASTFATYIENGMAPGINHYTEWGLLAEKLLSAGTKMFDGDFSRFDSSEQPYFHEAILDYIQKWYRKDQGWDEEDELVREILWMDLVHSRHLTGLGNSLEYVVQWNKSLPSGHPLTTIVNSMYSLISLAHCYVARVHTYDMWDHAYVCTFGDDNIASVDDEICELFNQVTVAESMTDLGLTYTSGHKDRELVPYTGIDDITFLKRTFVVDEDSDYVSPNLGWVAPLDPNSFLFEPYWYKNARDPAGDMQRRVEHMLGEMSLHGQDMWDKYGEKAIKWCLDRGLHLQHYDRAAWRAYIKTRMDVWF</sequence>
<dbReference type="PROSITE" id="PS51218">
    <property type="entry name" value="SF3_HELICASE_2"/>
    <property type="match status" value="1"/>
</dbReference>
<dbReference type="InterPro" id="IPR014759">
    <property type="entry name" value="Helicase_SF3_ssRNA_vir"/>
</dbReference>
<keyword evidence="6" id="KW-0378">Hydrolase</keyword>
<evidence type="ECO:0000259" key="11">
    <source>
        <dbReference type="PROSITE" id="PS51218"/>
    </source>
</evidence>
<keyword evidence="1" id="KW-0696">RNA-directed RNA polymerase</keyword>
<protein>
    <recommendedName>
        <fullName evidence="13">RNA-directed RNA polymerase</fullName>
    </recommendedName>
</protein>
<dbReference type="EMBL" id="MN722414">
    <property type="protein sequence ID" value="QJZ28383.1"/>
    <property type="molecule type" value="Genomic_RNA"/>
</dbReference>
<keyword evidence="4" id="KW-0548">Nucleotidyltransferase</keyword>
<dbReference type="Gene3D" id="2.40.10.10">
    <property type="entry name" value="Trypsin-like serine proteases"/>
    <property type="match status" value="1"/>
</dbReference>
<dbReference type="Pfam" id="PF00680">
    <property type="entry name" value="RdRP_1"/>
    <property type="match status" value="1"/>
</dbReference>
<dbReference type="Gene3D" id="3.30.70.270">
    <property type="match status" value="1"/>
</dbReference>
<evidence type="ECO:0000256" key="6">
    <source>
        <dbReference type="ARBA" id="ARBA00022801"/>
    </source>
</evidence>
<dbReference type="PRINTS" id="PR00918">
    <property type="entry name" value="CALICVIRUSNS"/>
</dbReference>
<keyword evidence="9" id="KW-0693">Viral RNA replication</keyword>
<dbReference type="InterPro" id="IPR027417">
    <property type="entry name" value="P-loop_NTPase"/>
</dbReference>
<evidence type="ECO:0000256" key="5">
    <source>
        <dbReference type="ARBA" id="ARBA00022741"/>
    </source>
</evidence>
<evidence type="ECO:0000256" key="2">
    <source>
        <dbReference type="ARBA" id="ARBA00022670"/>
    </source>
</evidence>
<dbReference type="InterPro" id="IPR007094">
    <property type="entry name" value="RNA-dir_pol_PSvirus"/>
</dbReference>
<dbReference type="CDD" id="cd23194">
    <property type="entry name" value="Dicistroviridae_RdRp"/>
    <property type="match status" value="1"/>
</dbReference>
<name>A0A6M6R1N3_9VIRU</name>
<keyword evidence="5" id="KW-0547">Nucleotide-binding</keyword>
<dbReference type="GO" id="GO:0003723">
    <property type="term" value="F:RNA binding"/>
    <property type="evidence" value="ECO:0007669"/>
    <property type="project" value="InterPro"/>
</dbReference>
<keyword evidence="2" id="KW-0645">Protease</keyword>
<evidence type="ECO:0008006" key="13">
    <source>
        <dbReference type="Google" id="ProtNLM"/>
    </source>
</evidence>
<feature type="domain" description="RdRp catalytic" evidence="10">
    <location>
        <begin position="1367"/>
        <end position="1498"/>
    </location>
</feature>
<dbReference type="GO" id="GO:0003724">
    <property type="term" value="F:RNA helicase activity"/>
    <property type="evidence" value="ECO:0007669"/>
    <property type="project" value="InterPro"/>
</dbReference>
<dbReference type="Gene3D" id="1.20.960.20">
    <property type="match status" value="1"/>
</dbReference>
<keyword evidence="8" id="KW-0067">ATP-binding</keyword>
<dbReference type="SUPFAM" id="SSF50494">
    <property type="entry name" value="Trypsin-like serine proteases"/>
    <property type="match status" value="1"/>
</dbReference>
<keyword evidence="7" id="KW-0788">Thiol protease</keyword>
<evidence type="ECO:0000256" key="4">
    <source>
        <dbReference type="ARBA" id="ARBA00022695"/>
    </source>
</evidence>
<evidence type="ECO:0000256" key="7">
    <source>
        <dbReference type="ARBA" id="ARBA00022807"/>
    </source>
</evidence>
<dbReference type="InterPro" id="IPR001205">
    <property type="entry name" value="RNA-dir_pol_C"/>
</dbReference>
<reference evidence="12" key="1">
    <citation type="submission" date="2019-11" db="EMBL/GenBank/DDBJ databases">
        <title>Virome of riverside phytocommunity ecosystem of an ancient canal.</title>
        <authorList>
            <person name="Yang S."/>
            <person name="Shan T."/>
            <person name="Wang Y."/>
            <person name="Yang J."/>
            <person name="Chen X."/>
            <person name="Xiao Y."/>
            <person name="You Z."/>
            <person name="He Y."/>
            <person name="Zhao M."/>
            <person name="Lu J."/>
            <person name="Yang Z."/>
            <person name="Dai Z."/>
            <person name="Liu Q."/>
            <person name="Yao Y."/>
            <person name="Lu X."/>
            <person name="Li H."/>
            <person name="Zhou R."/>
            <person name="Li W."/>
            <person name="Zhou C."/>
            <person name="Wang X."/>
            <person name="Shen Q."/>
            <person name="Xu H."/>
            <person name="Deng X."/>
            <person name="Delwart E."/>
            <person name="Zhang W."/>
        </authorList>
    </citation>
    <scope>NUCLEOTIDE SEQUENCE</scope>
    <source>
        <strain evidence="12">Pt151-dic-18</strain>
    </source>
</reference>
<accession>A0A6M6R1N3</accession>
<dbReference type="PROSITE" id="PS50507">
    <property type="entry name" value="RDRP_SSRNA_POS"/>
    <property type="match status" value="1"/>
</dbReference>
<keyword evidence="3" id="KW-0808">Transferase</keyword>
<gene>
    <name evidence="12" type="primary">hyp1</name>
</gene>
<dbReference type="SUPFAM" id="SSF56672">
    <property type="entry name" value="DNA/RNA polymerases"/>
    <property type="match status" value="1"/>
</dbReference>
<dbReference type="GO" id="GO:0005524">
    <property type="term" value="F:ATP binding"/>
    <property type="evidence" value="ECO:0007669"/>
    <property type="project" value="UniProtKB-KW"/>
</dbReference>
<proteinExistence type="predicted"/>
<dbReference type="GO" id="GO:0003968">
    <property type="term" value="F:RNA-directed RNA polymerase activity"/>
    <property type="evidence" value="ECO:0007669"/>
    <property type="project" value="UniProtKB-KW"/>
</dbReference>
<evidence type="ECO:0000259" key="10">
    <source>
        <dbReference type="PROSITE" id="PS50507"/>
    </source>
</evidence>
<dbReference type="SUPFAM" id="SSF52540">
    <property type="entry name" value="P-loop containing nucleoside triphosphate hydrolases"/>
    <property type="match status" value="1"/>
</dbReference>
<dbReference type="InterPro" id="IPR009003">
    <property type="entry name" value="Peptidase_S1_PA"/>
</dbReference>
<dbReference type="Pfam" id="PF00910">
    <property type="entry name" value="RNA_helicase"/>
    <property type="match status" value="1"/>
</dbReference>
<dbReference type="GO" id="GO:0006508">
    <property type="term" value="P:proteolysis"/>
    <property type="evidence" value="ECO:0007669"/>
    <property type="project" value="UniProtKB-KW"/>
</dbReference>
<dbReference type="GO" id="GO:0039694">
    <property type="term" value="P:viral RNA genome replication"/>
    <property type="evidence" value="ECO:0007669"/>
    <property type="project" value="InterPro"/>
</dbReference>
<dbReference type="InterPro" id="IPR043504">
    <property type="entry name" value="Peptidase_S1_PA_chymotrypsin"/>
</dbReference>
<feature type="domain" description="SF3 helicase" evidence="11">
    <location>
        <begin position="347"/>
        <end position="527"/>
    </location>
</feature>
<evidence type="ECO:0000256" key="8">
    <source>
        <dbReference type="ARBA" id="ARBA00022840"/>
    </source>
</evidence>
<dbReference type="InterPro" id="IPR004004">
    <property type="entry name" value="Helic/Pol/Pept_Calicivir-typ"/>
</dbReference>
<dbReference type="InterPro" id="IPR043502">
    <property type="entry name" value="DNA/RNA_pol_sf"/>
</dbReference>
<dbReference type="InterPro" id="IPR000605">
    <property type="entry name" value="Helicase_SF3_ssDNA/RNA_vir"/>
</dbReference>
<evidence type="ECO:0000256" key="1">
    <source>
        <dbReference type="ARBA" id="ARBA00022484"/>
    </source>
</evidence>
<organism evidence="12">
    <name type="scientific">Lactuca sativa dicistroviridae</name>
    <dbReference type="NCBI Taxonomy" id="2738910"/>
    <lineage>
        <taxon>Viruses</taxon>
        <taxon>Riboviria</taxon>
        <taxon>Orthornavirae</taxon>
        <taxon>Pisuviricota</taxon>
        <taxon>Pisoniviricetes</taxon>
        <taxon>Picornavirales</taxon>
        <taxon>Dicistroviridae</taxon>
    </lineage>
</organism>
<evidence type="ECO:0000256" key="3">
    <source>
        <dbReference type="ARBA" id="ARBA00022679"/>
    </source>
</evidence>
<dbReference type="GO" id="GO:0006351">
    <property type="term" value="P:DNA-templated transcription"/>
    <property type="evidence" value="ECO:0007669"/>
    <property type="project" value="InterPro"/>
</dbReference>
<dbReference type="InterPro" id="IPR043128">
    <property type="entry name" value="Rev_trsase/Diguanyl_cyclase"/>
</dbReference>
<dbReference type="GO" id="GO:0008234">
    <property type="term" value="F:cysteine-type peptidase activity"/>
    <property type="evidence" value="ECO:0007669"/>
    <property type="project" value="UniProtKB-KW"/>
</dbReference>
<evidence type="ECO:0000313" key="12">
    <source>
        <dbReference type="EMBL" id="QJZ28383.1"/>
    </source>
</evidence>